<evidence type="ECO:0000313" key="3">
    <source>
        <dbReference type="EMBL" id="PVY96906.1"/>
    </source>
</evidence>
<feature type="domain" description="ER-bound oxygenase mpaB/mpaB'/Rubber oxygenase catalytic" evidence="2">
    <location>
        <begin position="158"/>
        <end position="357"/>
    </location>
</feature>
<dbReference type="InterPro" id="IPR037473">
    <property type="entry name" value="Lcp-like"/>
</dbReference>
<dbReference type="Proteomes" id="UP000245639">
    <property type="component" value="Unassembled WGS sequence"/>
</dbReference>
<proteinExistence type="predicted"/>
<dbReference type="PANTHER" id="PTHR37539">
    <property type="entry name" value="SECRETED PROTEIN-RELATED"/>
    <property type="match status" value="1"/>
</dbReference>
<feature type="compositionally biased region" description="Low complexity" evidence="1">
    <location>
        <begin position="11"/>
        <end position="22"/>
    </location>
</feature>
<evidence type="ECO:0000259" key="2">
    <source>
        <dbReference type="Pfam" id="PF09995"/>
    </source>
</evidence>
<evidence type="ECO:0000313" key="4">
    <source>
        <dbReference type="Proteomes" id="UP000245639"/>
    </source>
</evidence>
<dbReference type="RefSeq" id="WP_116711261.1">
    <property type="nucleotide sequence ID" value="NZ_QEKW01000027.1"/>
</dbReference>
<accession>A0A2U1EAC4</accession>
<dbReference type="Pfam" id="PF09995">
    <property type="entry name" value="MPAB_Lcp_cat"/>
    <property type="match status" value="1"/>
</dbReference>
<comment type="caution">
    <text evidence="3">The sequence shown here is derived from an EMBL/GenBank/DDBJ whole genome shotgun (WGS) entry which is preliminary data.</text>
</comment>
<keyword evidence="4" id="KW-1185">Reference proteome</keyword>
<dbReference type="EMBL" id="QEKW01000027">
    <property type="protein sequence ID" value="PVY96906.1"/>
    <property type="molecule type" value="Genomic_DNA"/>
</dbReference>
<name>A0A2U1EAC4_9PSEU</name>
<protein>
    <submittedName>
        <fullName evidence="3">Uncharacterized protein DUF2236</fullName>
    </submittedName>
</protein>
<dbReference type="GO" id="GO:0016491">
    <property type="term" value="F:oxidoreductase activity"/>
    <property type="evidence" value="ECO:0007669"/>
    <property type="project" value="InterPro"/>
</dbReference>
<organism evidence="3 4">
    <name type="scientific">Actinomycetospora cinnamomea</name>
    <dbReference type="NCBI Taxonomy" id="663609"/>
    <lineage>
        <taxon>Bacteria</taxon>
        <taxon>Bacillati</taxon>
        <taxon>Actinomycetota</taxon>
        <taxon>Actinomycetes</taxon>
        <taxon>Pseudonocardiales</taxon>
        <taxon>Pseudonocardiaceae</taxon>
        <taxon>Actinomycetospora</taxon>
    </lineage>
</organism>
<sequence>MVAQPVDDASPPTTAPTATPPTRFRGAPGRSARLARPLRIAAGVRELDPHLVAELGRRMQSRDELGAALAAAMKRPTGDPRRVTMRQFHTALDHGVDAVPDAAPELRRFFAVVDDVPPWVDWPLLERGARAFRRLGRTRIDVLLALSLIGGYRFGGPADLLVATGGLTGDTAMRRLGETETWGRGVTAPGGMRREGEGFRLTVHVRAMHALVDRAFETNGRWDAARWGLPINQTDLATTLGLFNSTALLGSRALGRIVTREESRAVMHLWKYVGWLMGVDEDWLFDTEREQNVFNYHVLRVQDDVTPAGAALTQALVDGHGALPGWRGRVARAKLLGLLRFFLGVEGLRDLGLPRASAAIVLPGIAVNLVASGLAAPTRAGRRFLERAGDRATERELARWFGERQAEVGHLPA</sequence>
<evidence type="ECO:0000256" key="1">
    <source>
        <dbReference type="SAM" id="MobiDB-lite"/>
    </source>
</evidence>
<dbReference type="PANTHER" id="PTHR37539:SF1">
    <property type="entry name" value="ER-BOUND OXYGENASE MPAB_MPAB'_RUBBER OXYGENASE CATALYTIC DOMAIN-CONTAINING PROTEIN"/>
    <property type="match status" value="1"/>
</dbReference>
<dbReference type="AlphaFoldDB" id="A0A2U1EAC4"/>
<dbReference type="InterPro" id="IPR018713">
    <property type="entry name" value="MPAB/Lcp_cat_dom"/>
</dbReference>
<dbReference type="OrthoDB" id="7614910at2"/>
<feature type="region of interest" description="Disordered" evidence="1">
    <location>
        <begin position="1"/>
        <end position="31"/>
    </location>
</feature>
<reference evidence="3 4" key="1">
    <citation type="submission" date="2018-04" db="EMBL/GenBank/DDBJ databases">
        <title>Genomic Encyclopedia of Type Strains, Phase IV (KMG-IV): sequencing the most valuable type-strain genomes for metagenomic binning, comparative biology and taxonomic classification.</title>
        <authorList>
            <person name="Goeker M."/>
        </authorList>
    </citation>
    <scope>NUCLEOTIDE SEQUENCE [LARGE SCALE GENOMIC DNA]</scope>
    <source>
        <strain evidence="3 4">DSM 45771</strain>
    </source>
</reference>
<gene>
    <name evidence="3" type="ORF">C8D89_12733</name>
</gene>